<dbReference type="AlphaFoldDB" id="A0AAV8WG34"/>
<dbReference type="SUPFAM" id="SSF48726">
    <property type="entry name" value="Immunoglobulin"/>
    <property type="match status" value="1"/>
</dbReference>
<accession>A0AAV8WG34</accession>
<proteinExistence type="predicted"/>
<protein>
    <submittedName>
        <fullName evidence="1">Uncharacterized protein</fullName>
    </submittedName>
</protein>
<name>A0AAV8WG34_9CUCU</name>
<evidence type="ECO:0000313" key="2">
    <source>
        <dbReference type="Proteomes" id="UP001159042"/>
    </source>
</evidence>
<sequence>MIVFVPERSLEVFRSGYNGNRVNFTCLASEVYPAPKIMMYKENKDEFYRARVPSVQLDISKHPNGRFTVFIVSSVLAEILHPGALVHCELRIPGTGYVKIKSLLYYPQSK</sequence>
<dbReference type="Proteomes" id="UP001159042">
    <property type="component" value="Unassembled WGS sequence"/>
</dbReference>
<reference evidence="1 2" key="1">
    <citation type="journal article" date="2023" name="Insect Mol. Biol.">
        <title>Genome sequencing provides insights into the evolution of gene families encoding plant cell wall-degrading enzymes in longhorned beetles.</title>
        <authorList>
            <person name="Shin N.R."/>
            <person name="Okamura Y."/>
            <person name="Kirsch R."/>
            <person name="Pauchet Y."/>
        </authorList>
    </citation>
    <scope>NUCLEOTIDE SEQUENCE [LARGE SCALE GENOMIC DNA]</scope>
    <source>
        <strain evidence="1">EAD_L_NR</strain>
    </source>
</reference>
<dbReference type="EMBL" id="JANEYG010000001">
    <property type="protein sequence ID" value="KAJ8925393.1"/>
    <property type="molecule type" value="Genomic_DNA"/>
</dbReference>
<dbReference type="Gene3D" id="2.60.40.10">
    <property type="entry name" value="Immunoglobulins"/>
    <property type="match status" value="1"/>
</dbReference>
<keyword evidence="2" id="KW-1185">Reference proteome</keyword>
<comment type="caution">
    <text evidence="1">The sequence shown here is derived from an EMBL/GenBank/DDBJ whole genome shotgun (WGS) entry which is preliminary data.</text>
</comment>
<gene>
    <name evidence="1" type="ORF">NQ315_009225</name>
</gene>
<dbReference type="InterPro" id="IPR036179">
    <property type="entry name" value="Ig-like_dom_sf"/>
</dbReference>
<evidence type="ECO:0000313" key="1">
    <source>
        <dbReference type="EMBL" id="KAJ8925393.1"/>
    </source>
</evidence>
<organism evidence="1 2">
    <name type="scientific">Exocentrus adspersus</name>
    <dbReference type="NCBI Taxonomy" id="1586481"/>
    <lineage>
        <taxon>Eukaryota</taxon>
        <taxon>Metazoa</taxon>
        <taxon>Ecdysozoa</taxon>
        <taxon>Arthropoda</taxon>
        <taxon>Hexapoda</taxon>
        <taxon>Insecta</taxon>
        <taxon>Pterygota</taxon>
        <taxon>Neoptera</taxon>
        <taxon>Endopterygota</taxon>
        <taxon>Coleoptera</taxon>
        <taxon>Polyphaga</taxon>
        <taxon>Cucujiformia</taxon>
        <taxon>Chrysomeloidea</taxon>
        <taxon>Cerambycidae</taxon>
        <taxon>Lamiinae</taxon>
        <taxon>Acanthocinini</taxon>
        <taxon>Exocentrus</taxon>
    </lineage>
</organism>
<dbReference type="InterPro" id="IPR013783">
    <property type="entry name" value="Ig-like_fold"/>
</dbReference>